<evidence type="ECO:0000313" key="2">
    <source>
        <dbReference type="Proteomes" id="UP000199580"/>
    </source>
</evidence>
<gene>
    <name evidence="1" type="ORF">SAMN04487935_0829</name>
</gene>
<dbReference type="PROSITE" id="PS51257">
    <property type="entry name" value="PROKAR_LIPOPROTEIN"/>
    <property type="match status" value="1"/>
</dbReference>
<accession>A0A1G8T4U3</accession>
<protein>
    <submittedName>
        <fullName evidence="1">Uncharacterized protein</fullName>
    </submittedName>
</protein>
<proteinExistence type="predicted"/>
<sequence length="49" mass="5129">MGRVGGSQKANRILLATVVLSALAVASCLSNELKQSLNPSRKSHALPIK</sequence>
<dbReference type="EMBL" id="FNEZ01000001">
    <property type="protein sequence ID" value="SDJ36598.1"/>
    <property type="molecule type" value="Genomic_DNA"/>
</dbReference>
<reference evidence="1 2" key="1">
    <citation type="submission" date="2016-10" db="EMBL/GenBank/DDBJ databases">
        <authorList>
            <person name="de Groot N.N."/>
        </authorList>
    </citation>
    <scope>NUCLEOTIDE SEQUENCE [LARGE SCALE GENOMIC DNA]</scope>
    <source>
        <strain evidence="1 2">CGMCC 1.10076</strain>
    </source>
</reference>
<keyword evidence="2" id="KW-1185">Reference proteome</keyword>
<name>A0A1G8T4U3_9FLAO</name>
<organism evidence="1 2">
    <name type="scientific">Flavobacterium noncentrifugens</name>
    <dbReference type="NCBI Taxonomy" id="1128970"/>
    <lineage>
        <taxon>Bacteria</taxon>
        <taxon>Pseudomonadati</taxon>
        <taxon>Bacteroidota</taxon>
        <taxon>Flavobacteriia</taxon>
        <taxon>Flavobacteriales</taxon>
        <taxon>Flavobacteriaceae</taxon>
        <taxon>Flavobacterium</taxon>
    </lineage>
</organism>
<dbReference type="STRING" id="1128970.SAMN04487935_0829"/>
<evidence type="ECO:0000313" key="1">
    <source>
        <dbReference type="EMBL" id="SDJ36598.1"/>
    </source>
</evidence>
<dbReference type="AlphaFoldDB" id="A0A1G8T4U3"/>
<dbReference type="Proteomes" id="UP000199580">
    <property type="component" value="Unassembled WGS sequence"/>
</dbReference>